<evidence type="ECO:0000313" key="5">
    <source>
        <dbReference type="Proteomes" id="UP000199642"/>
    </source>
</evidence>
<dbReference type="PANTHER" id="PTHR43201:SF5">
    <property type="entry name" value="MEDIUM-CHAIN ACYL-COA LIGASE ACSF2, MITOCHONDRIAL"/>
    <property type="match status" value="1"/>
</dbReference>
<dbReference type="GO" id="GO:0006631">
    <property type="term" value="P:fatty acid metabolic process"/>
    <property type="evidence" value="ECO:0007669"/>
    <property type="project" value="TreeGrafter"/>
</dbReference>
<dbReference type="SUPFAM" id="SSF56801">
    <property type="entry name" value="Acetyl-CoA synthetase-like"/>
    <property type="match status" value="1"/>
</dbReference>
<proteinExistence type="inferred from homology"/>
<dbReference type="EMBL" id="FOPC01000010">
    <property type="protein sequence ID" value="SFG91208.1"/>
    <property type="molecule type" value="Genomic_DNA"/>
</dbReference>
<keyword evidence="5" id="KW-1185">Reference proteome</keyword>
<name>A0A1I2VPK8_9BACT</name>
<evidence type="ECO:0000313" key="4">
    <source>
        <dbReference type="EMBL" id="SFG91208.1"/>
    </source>
</evidence>
<feature type="domain" description="AMP-dependent synthetase/ligase" evidence="3">
    <location>
        <begin position="47"/>
        <end position="216"/>
    </location>
</feature>
<dbReference type="PANTHER" id="PTHR43201">
    <property type="entry name" value="ACYL-COA SYNTHETASE"/>
    <property type="match status" value="1"/>
</dbReference>
<dbReference type="Gene3D" id="3.30.300.30">
    <property type="match status" value="1"/>
</dbReference>
<organism evidence="4 5">
    <name type="scientific">Algoriphagus hitonicola</name>
    <dbReference type="NCBI Taxonomy" id="435880"/>
    <lineage>
        <taxon>Bacteria</taxon>
        <taxon>Pseudomonadati</taxon>
        <taxon>Bacteroidota</taxon>
        <taxon>Cytophagia</taxon>
        <taxon>Cytophagales</taxon>
        <taxon>Cyclobacteriaceae</taxon>
        <taxon>Algoriphagus</taxon>
    </lineage>
</organism>
<dbReference type="OrthoDB" id="8870348at2"/>
<dbReference type="Proteomes" id="UP000199642">
    <property type="component" value="Unassembled WGS sequence"/>
</dbReference>
<dbReference type="InterPro" id="IPR000873">
    <property type="entry name" value="AMP-dep_synth/lig_dom"/>
</dbReference>
<dbReference type="AlphaFoldDB" id="A0A1I2VPK8"/>
<dbReference type="GO" id="GO:0031956">
    <property type="term" value="F:medium-chain fatty acid-CoA ligase activity"/>
    <property type="evidence" value="ECO:0007669"/>
    <property type="project" value="TreeGrafter"/>
</dbReference>
<evidence type="ECO:0000259" key="3">
    <source>
        <dbReference type="Pfam" id="PF00501"/>
    </source>
</evidence>
<comment type="similarity">
    <text evidence="1">Belongs to the ATP-dependent AMP-binding enzyme family.</text>
</comment>
<protein>
    <submittedName>
        <fullName evidence="4">O-succinylbenzoic acid--CoA ligase</fullName>
    </submittedName>
</protein>
<evidence type="ECO:0000256" key="2">
    <source>
        <dbReference type="ARBA" id="ARBA00022598"/>
    </source>
</evidence>
<evidence type="ECO:0000256" key="1">
    <source>
        <dbReference type="ARBA" id="ARBA00006432"/>
    </source>
</evidence>
<dbReference type="InterPro" id="IPR042099">
    <property type="entry name" value="ANL_N_sf"/>
</dbReference>
<dbReference type="Pfam" id="PF00501">
    <property type="entry name" value="AMP-binding"/>
    <property type="match status" value="1"/>
</dbReference>
<gene>
    <name evidence="4" type="ORF">SAMN04487988_11076</name>
</gene>
<accession>A0A1I2VPK8</accession>
<keyword evidence="2 4" id="KW-0436">Ligase</keyword>
<dbReference type="STRING" id="435880.SAMN04487988_11076"/>
<dbReference type="Gene3D" id="3.40.50.12780">
    <property type="entry name" value="N-terminal domain of ligase-like"/>
    <property type="match status" value="1"/>
</dbReference>
<reference evidence="5" key="1">
    <citation type="submission" date="2016-10" db="EMBL/GenBank/DDBJ databases">
        <authorList>
            <person name="Varghese N."/>
            <person name="Submissions S."/>
        </authorList>
    </citation>
    <scope>NUCLEOTIDE SEQUENCE [LARGE SCALE GENOMIC DNA]</scope>
    <source>
        <strain evidence="5">DSM 19315</strain>
    </source>
</reference>
<dbReference type="RefSeq" id="WP_092792692.1">
    <property type="nucleotide sequence ID" value="NZ_FOPC01000010.1"/>
</dbReference>
<dbReference type="InterPro" id="IPR045851">
    <property type="entry name" value="AMP-bd_C_sf"/>
</dbReference>
<sequence>MFQLQYQDKRFSSVQDFEKVEPFDIEVLDQAIQFCREWLSGKENFEQYTSGSTGKPKKINLTRIQMQASAQATGAFFQINSKSLLLCCLNPAYIAGKMMLVRAMEWNCPMVLVNPSSDPLSEIEDSQIPDFLAMVPLQIQQSLQNPSSFAKLKKVQQLIIGGAPLSPQLKMEMVLNKIQAYQTYGMTETVSHIAIAKIKSEELIYQTLPKVEIGVDDRGALWVKGPMSKNEKIQTNDAVRLRSDNEFQWLGRIDFVVNSGGVKLHPELIEPKIEKTVNTYFFGSRFFLTGTPDPKFGEKLVLFIESSQADSNKATHLLNELKKNLSAFECPKAIYLIAQFKETESGKIDRKLNIPT</sequence>